<dbReference type="Proteomes" id="UP000766486">
    <property type="component" value="Unassembled WGS sequence"/>
</dbReference>
<reference evidence="2 3" key="1">
    <citation type="submission" date="2019-06" db="EMBL/GenBank/DDBJ databases">
        <authorList>
            <person name="Broberg M."/>
        </authorList>
    </citation>
    <scope>NUCLEOTIDE SEQUENCE [LARGE SCALE GENOMIC DNA]</scope>
</reference>
<name>A0ABY6UCH6_BIOOC</name>
<evidence type="ECO:0000313" key="2">
    <source>
        <dbReference type="EMBL" id="VUC27898.1"/>
    </source>
</evidence>
<proteinExistence type="predicted"/>
<gene>
    <name evidence="2" type="ORF">CLO192961_LOCUS222431</name>
</gene>
<sequence length="229" mass="25343">MIFDPALDDYIDYSLSISEDDDDQRRSDESTDDRGSSRDAINSQAGSPSLFLEYEDVAWDQYEYRPASASSSSFAPSLSHLSVTSHSGVTDFDIDKSISDRILSMEDLFALPSADELNLFAPSEKSLDPYELLPYESQQILPKSGDFLGDTAVSGEIPQEPDGSENALFQSGENDEIVAPALPSRDKPNFREHSLYKNASVGSDGLYHCPWEGQSDCNHIPNKSICFYK</sequence>
<keyword evidence="3" id="KW-1185">Reference proteome</keyword>
<evidence type="ECO:0000256" key="1">
    <source>
        <dbReference type="SAM" id="MobiDB-lite"/>
    </source>
</evidence>
<evidence type="ECO:0008006" key="4">
    <source>
        <dbReference type="Google" id="ProtNLM"/>
    </source>
</evidence>
<comment type="caution">
    <text evidence="2">The sequence shown here is derived from an EMBL/GenBank/DDBJ whole genome shotgun (WGS) entry which is preliminary data.</text>
</comment>
<protein>
    <recommendedName>
        <fullName evidence="4">C3H1-type domain-containing protein</fullName>
    </recommendedName>
</protein>
<organism evidence="2 3">
    <name type="scientific">Bionectria ochroleuca</name>
    <name type="common">Gliocladium roseum</name>
    <dbReference type="NCBI Taxonomy" id="29856"/>
    <lineage>
        <taxon>Eukaryota</taxon>
        <taxon>Fungi</taxon>
        <taxon>Dikarya</taxon>
        <taxon>Ascomycota</taxon>
        <taxon>Pezizomycotina</taxon>
        <taxon>Sordariomycetes</taxon>
        <taxon>Hypocreomycetidae</taxon>
        <taxon>Hypocreales</taxon>
        <taxon>Bionectriaceae</taxon>
        <taxon>Clonostachys</taxon>
    </lineage>
</organism>
<feature type="compositionally biased region" description="Basic and acidic residues" evidence="1">
    <location>
        <begin position="23"/>
        <end position="37"/>
    </location>
</feature>
<feature type="region of interest" description="Disordered" evidence="1">
    <location>
        <begin position="14"/>
        <end position="47"/>
    </location>
</feature>
<accession>A0ABY6UCH6</accession>
<evidence type="ECO:0000313" key="3">
    <source>
        <dbReference type="Proteomes" id="UP000766486"/>
    </source>
</evidence>
<dbReference type="EMBL" id="CABFNS010000777">
    <property type="protein sequence ID" value="VUC27898.1"/>
    <property type="molecule type" value="Genomic_DNA"/>
</dbReference>